<organism evidence="1 2">
    <name type="scientific">Meganyctiphanes norvegica</name>
    <name type="common">Northern krill</name>
    <name type="synonym">Thysanopoda norvegica</name>
    <dbReference type="NCBI Taxonomy" id="48144"/>
    <lineage>
        <taxon>Eukaryota</taxon>
        <taxon>Metazoa</taxon>
        <taxon>Ecdysozoa</taxon>
        <taxon>Arthropoda</taxon>
        <taxon>Crustacea</taxon>
        <taxon>Multicrustacea</taxon>
        <taxon>Malacostraca</taxon>
        <taxon>Eumalacostraca</taxon>
        <taxon>Eucarida</taxon>
        <taxon>Euphausiacea</taxon>
        <taxon>Euphausiidae</taxon>
        <taxon>Meganyctiphanes</taxon>
    </lineage>
</organism>
<dbReference type="EMBL" id="CAXKWB010053307">
    <property type="protein sequence ID" value="CAL4174257.1"/>
    <property type="molecule type" value="Genomic_DNA"/>
</dbReference>
<dbReference type="Proteomes" id="UP001497623">
    <property type="component" value="Unassembled WGS sequence"/>
</dbReference>
<dbReference type="AlphaFoldDB" id="A0AAV2SC74"/>
<gene>
    <name evidence="1" type="ORF">MNOR_LOCUS34483</name>
</gene>
<protein>
    <submittedName>
        <fullName evidence="1">Uncharacterized protein</fullName>
    </submittedName>
</protein>
<comment type="caution">
    <text evidence="1">The sequence shown here is derived from an EMBL/GenBank/DDBJ whole genome shotgun (WGS) entry which is preliminary data.</text>
</comment>
<feature type="non-terminal residue" evidence="1">
    <location>
        <position position="1"/>
    </location>
</feature>
<accession>A0AAV2SC74</accession>
<keyword evidence="2" id="KW-1185">Reference proteome</keyword>
<evidence type="ECO:0000313" key="1">
    <source>
        <dbReference type="EMBL" id="CAL4174257.1"/>
    </source>
</evidence>
<evidence type="ECO:0000313" key="2">
    <source>
        <dbReference type="Proteomes" id="UP001497623"/>
    </source>
</evidence>
<proteinExistence type="predicted"/>
<name>A0AAV2SC74_MEGNR</name>
<feature type="non-terminal residue" evidence="1">
    <location>
        <position position="368"/>
    </location>
</feature>
<sequence>LLISQLIVRENKKLSMWFCSSPSRWSYLLPRLANMALRVVTMTEKGDLAVSHAAPLRLLETLTSPLNWETQMTNDGLQSYLHIFYTYLMKREYFRQLCDIAVWRVPEVYETSNNPPTPLAESLLNLLIQPIIFASSLTDSKLLSSVIDELCIDVLAKSVHTQIRNYILPALANNKLMAVPVEKIISRLVCCTYPDVQNSPSPPAPPLLYSLLMLVSSSIEFDNSQNLCNYLQVVSDLLGKTTLFLVVENTDIDSDVSDEEEMDSSKPVDPVLQKLAEDCISIVNSTEHVGWLLTHVEARCSPEVLLQFSRLTHHLLTAPSLQLHHCRLLYSVVARRQLLRSMWMVLSGLQQDAVLLGETFNNTQAFGG</sequence>
<reference evidence="1 2" key="1">
    <citation type="submission" date="2024-05" db="EMBL/GenBank/DDBJ databases">
        <authorList>
            <person name="Wallberg A."/>
        </authorList>
    </citation>
    <scope>NUCLEOTIDE SEQUENCE [LARGE SCALE GENOMIC DNA]</scope>
</reference>